<sequence>MSWYSWQGHTLRLALRVQPRARENAFGEPLGDELRMRIKAPPVDGKANAALVAFLAKAFGVPKGRVRVVLGEHGRSKLVAIEAPQMLPKAMAHTADH</sequence>
<dbReference type="HAMAP" id="MF_00634">
    <property type="entry name" value="UPF0235"/>
    <property type="match status" value="1"/>
</dbReference>
<protein>
    <recommendedName>
        <fullName evidence="2">UPF0235 protein CKO31_21520</fullName>
    </recommendedName>
</protein>
<dbReference type="Proteomes" id="UP000748752">
    <property type="component" value="Unassembled WGS sequence"/>
</dbReference>
<keyword evidence="4" id="KW-1185">Reference proteome</keyword>
<comment type="caution">
    <text evidence="3">The sequence shown here is derived from an EMBL/GenBank/DDBJ whole genome shotgun (WGS) entry which is preliminary data.</text>
</comment>
<proteinExistence type="inferred from homology"/>
<dbReference type="Pfam" id="PF02594">
    <property type="entry name" value="DUF167"/>
    <property type="match status" value="1"/>
</dbReference>
<evidence type="ECO:0000313" key="3">
    <source>
        <dbReference type="EMBL" id="MBK1633285.1"/>
    </source>
</evidence>
<dbReference type="SUPFAM" id="SSF69786">
    <property type="entry name" value="YggU-like"/>
    <property type="match status" value="1"/>
</dbReference>
<comment type="similarity">
    <text evidence="1 2">Belongs to the UPF0235 family.</text>
</comment>
<dbReference type="PANTHER" id="PTHR13420">
    <property type="entry name" value="UPF0235 PROTEIN C15ORF40"/>
    <property type="match status" value="1"/>
</dbReference>
<dbReference type="EMBL" id="NRRV01000076">
    <property type="protein sequence ID" value="MBK1633285.1"/>
    <property type="molecule type" value="Genomic_DNA"/>
</dbReference>
<evidence type="ECO:0000256" key="1">
    <source>
        <dbReference type="ARBA" id="ARBA00010364"/>
    </source>
</evidence>
<dbReference type="PANTHER" id="PTHR13420:SF7">
    <property type="entry name" value="UPF0235 PROTEIN C15ORF40"/>
    <property type="match status" value="1"/>
</dbReference>
<dbReference type="InterPro" id="IPR036591">
    <property type="entry name" value="YggU-like_sf"/>
</dbReference>
<gene>
    <name evidence="3" type="ORF">CKO31_21520</name>
</gene>
<dbReference type="NCBIfam" id="TIGR00251">
    <property type="entry name" value="DUF167 family protein"/>
    <property type="match status" value="1"/>
</dbReference>
<dbReference type="SMART" id="SM01152">
    <property type="entry name" value="DUF167"/>
    <property type="match status" value="1"/>
</dbReference>
<accession>A0ABS1CMY9</accession>
<evidence type="ECO:0000313" key="4">
    <source>
        <dbReference type="Proteomes" id="UP000748752"/>
    </source>
</evidence>
<reference evidence="3 4" key="1">
    <citation type="journal article" date="2020" name="Microorganisms">
        <title>Osmotic Adaptation and Compatible Solute Biosynthesis of Phototrophic Bacteria as Revealed from Genome Analyses.</title>
        <authorList>
            <person name="Imhoff J.F."/>
            <person name="Rahn T."/>
            <person name="Kunzel S."/>
            <person name="Keller A."/>
            <person name="Neulinger S.C."/>
        </authorList>
    </citation>
    <scope>NUCLEOTIDE SEQUENCE [LARGE SCALE GENOMIC DNA]</scope>
    <source>
        <strain evidence="3 4">DSM 6210</strain>
    </source>
</reference>
<organism evidence="3 4">
    <name type="scientific">Thiohalocapsa halophila</name>
    <dbReference type="NCBI Taxonomy" id="69359"/>
    <lineage>
        <taxon>Bacteria</taxon>
        <taxon>Pseudomonadati</taxon>
        <taxon>Pseudomonadota</taxon>
        <taxon>Gammaproteobacteria</taxon>
        <taxon>Chromatiales</taxon>
        <taxon>Chromatiaceae</taxon>
        <taxon>Thiohalocapsa</taxon>
    </lineage>
</organism>
<dbReference type="Gene3D" id="3.30.1200.10">
    <property type="entry name" value="YggU-like"/>
    <property type="match status" value="1"/>
</dbReference>
<name>A0ABS1CMY9_9GAMM</name>
<evidence type="ECO:0000256" key="2">
    <source>
        <dbReference type="HAMAP-Rule" id="MF_00634"/>
    </source>
</evidence>
<dbReference type="InterPro" id="IPR003746">
    <property type="entry name" value="DUF167"/>
</dbReference>